<keyword evidence="2" id="KW-1185">Reference proteome</keyword>
<reference evidence="2" key="1">
    <citation type="journal article" date="2011" name="Stand. Genomic Sci.">
        <title>Non-contiguous finished genome sequence of the opportunistic oral pathogen Prevotella multisaccharivorax type strain (PPPA20).</title>
        <authorList>
            <person name="Pati A."/>
            <person name="Gronow S."/>
            <person name="Lu M."/>
            <person name="Lapidus A."/>
            <person name="Nolan M."/>
            <person name="Lucas S."/>
            <person name="Hammon N."/>
            <person name="Deshpande S."/>
            <person name="Cheng J.F."/>
            <person name="Tapia R."/>
            <person name="Han C."/>
            <person name="Goodwin L."/>
            <person name="Pitluck S."/>
            <person name="Liolios K."/>
            <person name="Pagani I."/>
            <person name="Mavromatis K."/>
            <person name="Mikhailova N."/>
            <person name="Huntemann M."/>
            <person name="Chen A."/>
            <person name="Palaniappan K."/>
            <person name="Land M."/>
            <person name="Hauser L."/>
            <person name="Detter J.C."/>
            <person name="Brambilla E.M."/>
            <person name="Rohde M."/>
            <person name="Goker M."/>
            <person name="Woyke T."/>
            <person name="Bristow J."/>
            <person name="Eisen J.A."/>
            <person name="Markowitz V."/>
            <person name="Hugenholtz P."/>
            <person name="Kyrpides N.C."/>
            <person name="Klenk H.P."/>
            <person name="Ivanova N."/>
        </authorList>
    </citation>
    <scope>NUCLEOTIDE SEQUENCE [LARGE SCALE GENOMIC DNA]</scope>
    <source>
        <strain evidence="2">DSM 17128</strain>
    </source>
</reference>
<sequence>MTSQTFSSRRDTSLLRAVLAVFLMVVSTLSLHAQQEQPTLEQRLAGLKRLEAMQPDSIGPKYQQGMLILSEVVTHPSDQRAASLLEESQRVISRIEALPLKAPSAQSDLATLKGFYYTCLIVTNPQQNGQRYYRDALDNFALALRLNPNNKTARQLQAQFMEGMNKAMTGKH</sequence>
<dbReference type="HOGENOM" id="CLU_1625581_0_0_10"/>
<evidence type="ECO:0000313" key="1">
    <source>
        <dbReference type="EMBL" id="EGN57892.1"/>
    </source>
</evidence>
<evidence type="ECO:0000313" key="2">
    <source>
        <dbReference type="Proteomes" id="UP000002772"/>
    </source>
</evidence>
<gene>
    <name evidence="1" type="ORF">Premu_2537</name>
</gene>
<organism evidence="1 2">
    <name type="scientific">Hallella multisaccharivorax DSM 17128</name>
    <dbReference type="NCBI Taxonomy" id="688246"/>
    <lineage>
        <taxon>Bacteria</taxon>
        <taxon>Pseudomonadati</taxon>
        <taxon>Bacteroidota</taxon>
        <taxon>Bacteroidia</taxon>
        <taxon>Bacteroidales</taxon>
        <taxon>Prevotellaceae</taxon>
        <taxon>Hallella</taxon>
    </lineage>
</organism>
<dbReference type="eggNOG" id="ENOG5033CZN">
    <property type="taxonomic scope" value="Bacteria"/>
</dbReference>
<dbReference type="RefSeq" id="WP_007575753.1">
    <property type="nucleotide sequence ID" value="NZ_BPTS01000002.1"/>
</dbReference>
<evidence type="ECO:0008006" key="3">
    <source>
        <dbReference type="Google" id="ProtNLM"/>
    </source>
</evidence>
<proteinExistence type="predicted"/>
<name>F8NAY4_9BACT</name>
<dbReference type="STRING" id="688246.Premu_2537"/>
<dbReference type="AlphaFoldDB" id="F8NAY4"/>
<accession>F8NAY4</accession>
<dbReference type="OrthoDB" id="1150971at2"/>
<protein>
    <recommendedName>
        <fullName evidence="3">TPR repeat-containing protein</fullName>
    </recommendedName>
</protein>
<dbReference type="EMBL" id="GL945017">
    <property type="protein sequence ID" value="EGN57892.1"/>
    <property type="molecule type" value="Genomic_DNA"/>
</dbReference>
<dbReference type="Proteomes" id="UP000002772">
    <property type="component" value="Unassembled WGS sequence"/>
</dbReference>